<dbReference type="EMBL" id="JBHSNZ010000015">
    <property type="protein sequence ID" value="MFC5810237.1"/>
    <property type="molecule type" value="Genomic_DNA"/>
</dbReference>
<accession>A0ABW1BAP7</accession>
<dbReference type="Gene3D" id="2.60.450.20">
    <property type="match status" value="2"/>
</dbReference>
<reference evidence="3" key="1">
    <citation type="journal article" date="2019" name="Int. J. Syst. Evol. Microbiol.">
        <title>The Global Catalogue of Microorganisms (GCM) 10K type strain sequencing project: providing services to taxonomists for standard genome sequencing and annotation.</title>
        <authorList>
            <consortium name="The Broad Institute Genomics Platform"/>
            <consortium name="The Broad Institute Genome Sequencing Center for Infectious Disease"/>
            <person name="Wu L."/>
            <person name="Ma J."/>
        </authorList>
    </citation>
    <scope>NUCLEOTIDE SEQUENCE [LARGE SCALE GENOMIC DNA]</scope>
    <source>
        <strain evidence="3">JCM 9918</strain>
    </source>
</reference>
<comment type="caution">
    <text evidence="2">The sequence shown here is derived from an EMBL/GenBank/DDBJ whole genome shotgun (WGS) entry which is preliminary data.</text>
</comment>
<evidence type="ECO:0000313" key="2">
    <source>
        <dbReference type="EMBL" id="MFC5810237.1"/>
    </source>
</evidence>
<dbReference type="RefSeq" id="WP_272171736.1">
    <property type="nucleotide sequence ID" value="NZ_JAQOSL010000036.1"/>
</dbReference>
<name>A0ABW1BAP7_9ACTN</name>
<sequence>MPENDSTPGTWEQTVHLMTGWKVPARQSVTSDLKGSANSNGGNADAAVDTPWLSVTISNAGKTDATALAQRLTAQGGTWVLFYAGTGDAGPMKNAKALNLYIAKINYAWQSGGGLTGTNLHKYANGVGPVLGQLQASPWRTGGFSFDGLTVADTDSVDLGTFSHRARSLDRANLFFEEHETLLDGWVNAMGRDNAAWQGNAAGVFVNLLDTLRKQYKHYHEQLAPRGFSTQSASKVDGYVSKTFQGNGLILAEQALSKAVQTLKDAWDKWHGDQFGNVTGKAPDGSANTPAGHWNPEDVMNGVLNELKTWLNANNAGKVITNYNIYGGTNGGTEYWYDLQAGFKENVPAYGSLTDPANWAKIAQEGVARWTAGITAHLDPAAETARTTLSATWSQLMNTDWDPAYGFEEAPPATLGTTGNPGGNNHGTTNFGPDDIANLFNQQNTSVNDALNNIASSTNNALNDVGTSTNDALNNLFGGGGGAGGSGLDGIGDIGGPSVAGLGTDGPTVGTTGGDSVLGTSPTYASLLNNALNGIGSPGTNGTRLNADRSITVTNADGSTTTTRPDGTEVTQYPDGSTLTVDPDGRSTLVNGDGSTSVQNADGSVSTTYRDGSTTTLDPDGTYTVRSADGDLNHLDLKPGQTVTNPDGSRTTLNADGSITTTYPDGLVTTLGPDGRYTVDTPPAEGVRTSSSPPPNQPVTSTTGGTGLNSLLDHALNGPVSGTVPQTGPAHDGDFLYDDVPYTHSLSGALGGQLPGSAPTGTLGLNPGAMAAASRMGGLGGEMSAAERVRSGYADSDAANGTGRGTGVRAASTAEQAAARTATSSGMPFIPPGAGAGPGAQSTQSAERTRTTWLSEDEEVWGTDEAAAPAVLGRDD</sequence>
<keyword evidence="3" id="KW-1185">Reference proteome</keyword>
<dbReference type="InterPro" id="IPR047002">
    <property type="entry name" value="Tcp10_C_sf"/>
</dbReference>
<proteinExistence type="predicted"/>
<feature type="region of interest" description="Disordered" evidence="1">
    <location>
        <begin position="794"/>
        <end position="876"/>
    </location>
</feature>
<evidence type="ECO:0000256" key="1">
    <source>
        <dbReference type="SAM" id="MobiDB-lite"/>
    </source>
</evidence>
<dbReference type="NCBIfam" id="NF038047">
    <property type="entry name" value="not_Tcp10"/>
    <property type="match status" value="1"/>
</dbReference>
<feature type="compositionally biased region" description="Low complexity" evidence="1">
    <location>
        <begin position="810"/>
        <end position="825"/>
    </location>
</feature>
<feature type="region of interest" description="Disordered" evidence="1">
    <location>
        <begin position="593"/>
        <end position="615"/>
    </location>
</feature>
<feature type="compositionally biased region" description="Low complexity" evidence="1">
    <location>
        <begin position="700"/>
        <end position="712"/>
    </location>
</feature>
<feature type="compositionally biased region" description="Polar residues" evidence="1">
    <location>
        <begin position="841"/>
        <end position="854"/>
    </location>
</feature>
<dbReference type="Proteomes" id="UP001596112">
    <property type="component" value="Unassembled WGS sequence"/>
</dbReference>
<gene>
    <name evidence="2" type="ORF">ACFQGO_22505</name>
</gene>
<feature type="region of interest" description="Disordered" evidence="1">
    <location>
        <begin position="664"/>
        <end position="712"/>
    </location>
</feature>
<protein>
    <submittedName>
        <fullName evidence="2">AAWKG family protein</fullName>
    </submittedName>
</protein>
<organism evidence="2 3">
    <name type="scientific">Streptomyces heilongjiangensis</name>
    <dbReference type="NCBI Taxonomy" id="945052"/>
    <lineage>
        <taxon>Bacteria</taxon>
        <taxon>Bacillati</taxon>
        <taxon>Actinomycetota</taxon>
        <taxon>Actinomycetes</taxon>
        <taxon>Kitasatosporales</taxon>
        <taxon>Streptomycetaceae</taxon>
        <taxon>Streptomyces</taxon>
    </lineage>
</organism>
<evidence type="ECO:0000313" key="3">
    <source>
        <dbReference type="Proteomes" id="UP001596112"/>
    </source>
</evidence>